<feature type="compositionally biased region" description="Polar residues" evidence="3">
    <location>
        <begin position="211"/>
        <end position="229"/>
    </location>
</feature>
<evidence type="ECO:0000256" key="1">
    <source>
        <dbReference type="ARBA" id="ARBA00023125"/>
    </source>
</evidence>
<gene>
    <name evidence="5" type="ORF">AVDCRST_MAG78-1718</name>
</gene>
<organism evidence="5">
    <name type="scientific">uncultured Rubrobacteraceae bacterium</name>
    <dbReference type="NCBI Taxonomy" id="349277"/>
    <lineage>
        <taxon>Bacteria</taxon>
        <taxon>Bacillati</taxon>
        <taxon>Actinomycetota</taxon>
        <taxon>Rubrobacteria</taxon>
        <taxon>Rubrobacterales</taxon>
        <taxon>Rubrobacteraceae</taxon>
        <taxon>environmental samples</taxon>
    </lineage>
</organism>
<dbReference type="PROSITE" id="PS50977">
    <property type="entry name" value="HTH_TETR_2"/>
    <property type="match status" value="1"/>
</dbReference>
<evidence type="ECO:0000313" key="5">
    <source>
        <dbReference type="EMBL" id="CAA9431349.1"/>
    </source>
</evidence>
<feature type="region of interest" description="Disordered" evidence="3">
    <location>
        <begin position="200"/>
        <end position="229"/>
    </location>
</feature>
<sequence length="229" mass="24809">MCTEFVYNAIVSNGEQSRRRVLDAATEEFAALGIAGARVDRIAAAANVNKSQMYSYFGSKDGLFDAVLRDHLEAIVNAVPLTADDLPGYAVRLYDSSVEHPELLRLAMWYRLERVPAGDLLASVEGHDEHKLRAIAEAQRGGLIDPALAPSEVLSLVTAIAMTWSPVNVTYAASRDDDESEHARRRSVIAEVVSRALLRSDLGDEHDEATSAETTAGLEQSRKGSGNSP</sequence>
<dbReference type="AlphaFoldDB" id="A0A6J4Q8P9"/>
<dbReference type="PRINTS" id="PR00455">
    <property type="entry name" value="HTHTETR"/>
</dbReference>
<protein>
    <submittedName>
        <fullName evidence="5">Transcriptional regulator, AcrR family</fullName>
    </submittedName>
</protein>
<dbReference type="EMBL" id="CADCVB010000115">
    <property type="protein sequence ID" value="CAA9431349.1"/>
    <property type="molecule type" value="Genomic_DNA"/>
</dbReference>
<dbReference type="InterPro" id="IPR036271">
    <property type="entry name" value="Tet_transcr_reg_TetR-rel_C_sf"/>
</dbReference>
<dbReference type="PANTHER" id="PTHR30328:SF54">
    <property type="entry name" value="HTH-TYPE TRANSCRIPTIONAL REPRESSOR SCO4008"/>
    <property type="match status" value="1"/>
</dbReference>
<dbReference type="InterPro" id="IPR041467">
    <property type="entry name" value="Sco4008_C"/>
</dbReference>
<dbReference type="InterPro" id="IPR001647">
    <property type="entry name" value="HTH_TetR"/>
</dbReference>
<feature type="DNA-binding region" description="H-T-H motif" evidence="2">
    <location>
        <begin position="38"/>
        <end position="57"/>
    </location>
</feature>
<proteinExistence type="predicted"/>
<feature type="domain" description="HTH tetR-type" evidence="4">
    <location>
        <begin position="15"/>
        <end position="75"/>
    </location>
</feature>
<dbReference type="GO" id="GO:0003677">
    <property type="term" value="F:DNA binding"/>
    <property type="evidence" value="ECO:0007669"/>
    <property type="project" value="UniProtKB-UniRule"/>
</dbReference>
<keyword evidence="1 2" id="KW-0238">DNA-binding</keyword>
<dbReference type="SUPFAM" id="SSF48498">
    <property type="entry name" value="Tetracyclin repressor-like, C-terminal domain"/>
    <property type="match status" value="1"/>
</dbReference>
<dbReference type="GO" id="GO:0006355">
    <property type="term" value="P:regulation of DNA-templated transcription"/>
    <property type="evidence" value="ECO:0007669"/>
    <property type="project" value="UniProtKB-ARBA"/>
</dbReference>
<dbReference type="Pfam" id="PF00440">
    <property type="entry name" value="TetR_N"/>
    <property type="match status" value="1"/>
</dbReference>
<dbReference type="Pfam" id="PF17926">
    <property type="entry name" value="TetR_C_21"/>
    <property type="match status" value="1"/>
</dbReference>
<evidence type="ECO:0000256" key="3">
    <source>
        <dbReference type="SAM" id="MobiDB-lite"/>
    </source>
</evidence>
<reference evidence="5" key="1">
    <citation type="submission" date="2020-02" db="EMBL/GenBank/DDBJ databases">
        <authorList>
            <person name="Meier V. D."/>
        </authorList>
    </citation>
    <scope>NUCLEOTIDE SEQUENCE</scope>
    <source>
        <strain evidence="5">AVDCRST_MAG78</strain>
    </source>
</reference>
<evidence type="ECO:0000256" key="2">
    <source>
        <dbReference type="PROSITE-ProRule" id="PRU00335"/>
    </source>
</evidence>
<name>A0A6J4Q8P9_9ACTN</name>
<dbReference type="Gene3D" id="1.10.357.10">
    <property type="entry name" value="Tetracycline Repressor, domain 2"/>
    <property type="match status" value="1"/>
</dbReference>
<dbReference type="SUPFAM" id="SSF46689">
    <property type="entry name" value="Homeodomain-like"/>
    <property type="match status" value="1"/>
</dbReference>
<dbReference type="InterPro" id="IPR009057">
    <property type="entry name" value="Homeodomain-like_sf"/>
</dbReference>
<accession>A0A6J4Q8P9</accession>
<dbReference type="InterPro" id="IPR050109">
    <property type="entry name" value="HTH-type_TetR-like_transc_reg"/>
</dbReference>
<dbReference type="PANTHER" id="PTHR30328">
    <property type="entry name" value="TRANSCRIPTIONAL REPRESSOR"/>
    <property type="match status" value="1"/>
</dbReference>
<evidence type="ECO:0000259" key="4">
    <source>
        <dbReference type="PROSITE" id="PS50977"/>
    </source>
</evidence>